<evidence type="ECO:0000313" key="3">
    <source>
        <dbReference type="Proteomes" id="UP000649617"/>
    </source>
</evidence>
<feature type="compositionally biased region" description="Polar residues" evidence="1">
    <location>
        <begin position="169"/>
        <end position="178"/>
    </location>
</feature>
<evidence type="ECO:0000256" key="1">
    <source>
        <dbReference type="SAM" id="MobiDB-lite"/>
    </source>
</evidence>
<comment type="caution">
    <text evidence="2">The sequence shown here is derived from an EMBL/GenBank/DDBJ whole genome shotgun (WGS) entry which is preliminary data.</text>
</comment>
<feature type="compositionally biased region" description="Polar residues" evidence="1">
    <location>
        <begin position="147"/>
        <end position="160"/>
    </location>
</feature>
<dbReference type="Proteomes" id="UP000649617">
    <property type="component" value="Unassembled WGS sequence"/>
</dbReference>
<keyword evidence="3" id="KW-1185">Reference proteome</keyword>
<proteinExistence type="predicted"/>
<dbReference type="AlphaFoldDB" id="A0A812XXX9"/>
<dbReference type="EMBL" id="CAJNIZ010046882">
    <property type="protein sequence ID" value="CAE7758648.1"/>
    <property type="molecule type" value="Genomic_DNA"/>
</dbReference>
<feature type="region of interest" description="Disordered" evidence="1">
    <location>
        <begin position="121"/>
        <end position="202"/>
    </location>
</feature>
<sequence>MARKLRHLMVLISDVESLVDEQASGFRSNVSHMVWDSMSSDGSERFVQIQLGSRSRPDAFAEEPPKHVFWDRSGVPVPIDSIAGHLGLAATRMRDSARSWRIKDAVGHWTSGTISARLQPAGDALTSGGEADVDIGACDGEEDDPDTSSGEESPTASPSAGAQVPCTAWRSSEWTVPSKQHGALQARRGRRRRMKSGEAAGHHRATLLHTVWDLGGSSEGDSCACETVAEMPEA</sequence>
<organism evidence="2 3">
    <name type="scientific">Symbiodinium pilosum</name>
    <name type="common">Dinoflagellate</name>
    <dbReference type="NCBI Taxonomy" id="2952"/>
    <lineage>
        <taxon>Eukaryota</taxon>
        <taxon>Sar</taxon>
        <taxon>Alveolata</taxon>
        <taxon>Dinophyceae</taxon>
        <taxon>Suessiales</taxon>
        <taxon>Symbiodiniaceae</taxon>
        <taxon>Symbiodinium</taxon>
    </lineage>
</organism>
<gene>
    <name evidence="2" type="ORF">SPIL2461_LOCUS22098</name>
</gene>
<name>A0A812XXX9_SYMPI</name>
<evidence type="ECO:0000313" key="2">
    <source>
        <dbReference type="EMBL" id="CAE7758648.1"/>
    </source>
</evidence>
<protein>
    <submittedName>
        <fullName evidence="2">Uncharacterized protein</fullName>
    </submittedName>
</protein>
<reference evidence="2" key="1">
    <citation type="submission" date="2021-02" db="EMBL/GenBank/DDBJ databases">
        <authorList>
            <person name="Dougan E. K."/>
            <person name="Rhodes N."/>
            <person name="Thang M."/>
            <person name="Chan C."/>
        </authorList>
    </citation>
    <scope>NUCLEOTIDE SEQUENCE</scope>
</reference>
<accession>A0A812XXX9</accession>